<dbReference type="AlphaFoldDB" id="A0A7C8ZV30"/>
<evidence type="ECO:0000313" key="2">
    <source>
        <dbReference type="EMBL" id="MBA4652458.1"/>
    </source>
</evidence>
<dbReference type="EMBL" id="GISG01174646">
    <property type="protein sequence ID" value="MBA4652458.1"/>
    <property type="molecule type" value="Transcribed_RNA"/>
</dbReference>
<feature type="region of interest" description="Disordered" evidence="1">
    <location>
        <begin position="129"/>
        <end position="155"/>
    </location>
</feature>
<proteinExistence type="predicted"/>
<feature type="compositionally biased region" description="Basic and acidic residues" evidence="1">
    <location>
        <begin position="44"/>
        <end position="54"/>
    </location>
</feature>
<feature type="compositionally biased region" description="Basic and acidic residues" evidence="1">
    <location>
        <begin position="144"/>
        <end position="155"/>
    </location>
</feature>
<evidence type="ECO:0000256" key="1">
    <source>
        <dbReference type="SAM" id="MobiDB-lite"/>
    </source>
</evidence>
<sequence>MSFSEDGRRKAYAEALAKAKAEEEARKAEELAREAAEAKRRLEEEMKRVTEQEARAASLAEEAKQKADERGASVDGFVGKAKDLAMGFSWENFGSQLASAVKTPNIPTIKAEIATVRGQAKAQNLNAQKAVIKPTQQGKTKPKSKPEREIEEPKGKEVRVEVKNIFGGLFKQETYYIDDD</sequence>
<feature type="compositionally biased region" description="Basic and acidic residues" evidence="1">
    <location>
        <begin position="61"/>
        <end position="70"/>
    </location>
</feature>
<feature type="region of interest" description="Disordered" evidence="1">
    <location>
        <begin position="44"/>
        <end position="70"/>
    </location>
</feature>
<dbReference type="PANTHER" id="PTHR47711:SF2">
    <property type="entry name" value="PROTEIN PLASTID TRANSCRIPTIONALLY ACTIVE 16, CHLOROPLASTIC"/>
    <property type="match status" value="1"/>
</dbReference>
<organism evidence="2">
    <name type="scientific">Opuntia streptacantha</name>
    <name type="common">Prickly pear cactus</name>
    <name type="synonym">Opuntia cardona</name>
    <dbReference type="NCBI Taxonomy" id="393608"/>
    <lineage>
        <taxon>Eukaryota</taxon>
        <taxon>Viridiplantae</taxon>
        <taxon>Streptophyta</taxon>
        <taxon>Embryophyta</taxon>
        <taxon>Tracheophyta</taxon>
        <taxon>Spermatophyta</taxon>
        <taxon>Magnoliopsida</taxon>
        <taxon>eudicotyledons</taxon>
        <taxon>Gunneridae</taxon>
        <taxon>Pentapetalae</taxon>
        <taxon>Caryophyllales</taxon>
        <taxon>Cactineae</taxon>
        <taxon>Cactaceae</taxon>
        <taxon>Opuntioideae</taxon>
        <taxon>Opuntia</taxon>
    </lineage>
</organism>
<dbReference type="PANTHER" id="PTHR47711">
    <property type="entry name" value="PROTEIN PLASTID TRANSCRIPTIONALLY ACTIVE 16, CHLOROPLASTIC"/>
    <property type="match status" value="1"/>
</dbReference>
<accession>A0A7C8ZV30</accession>
<name>A0A7C8ZV30_OPUST</name>
<reference evidence="2" key="1">
    <citation type="journal article" date="2013" name="J. Plant Res.">
        <title>Effect of fungi and light on seed germination of three Opuntia species from semiarid lands of central Mexico.</title>
        <authorList>
            <person name="Delgado-Sanchez P."/>
            <person name="Jimenez-Bremont J.F."/>
            <person name="Guerrero-Gonzalez Mde L."/>
            <person name="Flores J."/>
        </authorList>
    </citation>
    <scope>NUCLEOTIDE SEQUENCE</scope>
    <source>
        <tissue evidence="2">Cladode</tissue>
    </source>
</reference>
<reference evidence="2" key="2">
    <citation type="submission" date="2020-07" db="EMBL/GenBank/DDBJ databases">
        <authorList>
            <person name="Vera ALvarez R."/>
            <person name="Arias-Moreno D.M."/>
            <person name="Jimenez-Jacinto V."/>
            <person name="Jimenez-Bremont J.F."/>
            <person name="Swaminathan K."/>
            <person name="Moose S.P."/>
            <person name="Guerrero-Gonzalez M.L."/>
            <person name="Marino-Ramirez L."/>
            <person name="Landsman D."/>
            <person name="Rodriguez-Kessler M."/>
            <person name="Delgado-Sanchez P."/>
        </authorList>
    </citation>
    <scope>NUCLEOTIDE SEQUENCE</scope>
    <source>
        <tissue evidence="2">Cladode</tissue>
    </source>
</reference>
<protein>
    <submittedName>
        <fullName evidence="2">Uncharacterized protein</fullName>
    </submittedName>
</protein>